<keyword evidence="1" id="KW-0812">Transmembrane</keyword>
<gene>
    <name evidence="2" type="ORF">ACFQGO_38025</name>
</gene>
<evidence type="ECO:0000313" key="3">
    <source>
        <dbReference type="Proteomes" id="UP001596112"/>
    </source>
</evidence>
<proteinExistence type="predicted"/>
<dbReference type="Proteomes" id="UP001596112">
    <property type="component" value="Unassembled WGS sequence"/>
</dbReference>
<sequence>MTRSGEGQAAMRSLTAAGVLLTLIGAVMWVLPGPPVCPFF</sequence>
<evidence type="ECO:0000313" key="2">
    <source>
        <dbReference type="EMBL" id="MFC5813235.1"/>
    </source>
</evidence>
<feature type="transmembrane region" description="Helical" evidence="1">
    <location>
        <begin position="12"/>
        <end position="31"/>
    </location>
</feature>
<keyword evidence="3" id="KW-1185">Reference proteome</keyword>
<keyword evidence="1" id="KW-0472">Membrane</keyword>
<evidence type="ECO:0000256" key="1">
    <source>
        <dbReference type="SAM" id="Phobius"/>
    </source>
</evidence>
<keyword evidence="1" id="KW-1133">Transmembrane helix</keyword>
<dbReference type="EMBL" id="JBHSNZ010000058">
    <property type="protein sequence ID" value="MFC5813235.1"/>
    <property type="molecule type" value="Genomic_DNA"/>
</dbReference>
<name>A0ABW1BLD2_9ACTN</name>
<comment type="caution">
    <text evidence="2">The sequence shown here is derived from an EMBL/GenBank/DDBJ whole genome shotgun (WGS) entry which is preliminary data.</text>
</comment>
<accession>A0ABW1BLD2</accession>
<organism evidence="2 3">
    <name type="scientific">Streptomyces heilongjiangensis</name>
    <dbReference type="NCBI Taxonomy" id="945052"/>
    <lineage>
        <taxon>Bacteria</taxon>
        <taxon>Bacillati</taxon>
        <taxon>Actinomycetota</taxon>
        <taxon>Actinomycetes</taxon>
        <taxon>Kitasatosporales</taxon>
        <taxon>Streptomycetaceae</taxon>
        <taxon>Streptomyces</taxon>
    </lineage>
</organism>
<reference evidence="3" key="1">
    <citation type="journal article" date="2019" name="Int. J. Syst. Evol. Microbiol.">
        <title>The Global Catalogue of Microorganisms (GCM) 10K type strain sequencing project: providing services to taxonomists for standard genome sequencing and annotation.</title>
        <authorList>
            <consortium name="The Broad Institute Genomics Platform"/>
            <consortium name="The Broad Institute Genome Sequencing Center for Infectious Disease"/>
            <person name="Wu L."/>
            <person name="Ma J."/>
        </authorList>
    </citation>
    <scope>NUCLEOTIDE SEQUENCE [LARGE SCALE GENOMIC DNA]</scope>
    <source>
        <strain evidence="3">JCM 9918</strain>
    </source>
</reference>
<protein>
    <submittedName>
        <fullName evidence="2">Uncharacterized protein</fullName>
    </submittedName>
</protein>
<dbReference type="RefSeq" id="WP_272173196.1">
    <property type="nucleotide sequence ID" value="NZ_JAQOSL010000085.1"/>
</dbReference>